<sequence>MTRPKRRLIVVEDRCFRGHAPIRIVRGSAKASVCYQCHRMQRKHARMVARCHNPKDPRYKNYGGRGISVCPEWRNSFTKWYEDFGYLVDGNDLTMDRRDNDGDYEPGNMRAATTQEQNRNQRRSVLLTYDGETLNQQVWADRFGFHKSSIQRRLGGKYRNDMEWVLFGVRTTITKTEVLITKDRKRLNLRAWCRSLGFSLRTVEDRVYKFGWSYAQALGFASRKGKLRPPPTKD</sequence>
<dbReference type="Proteomes" id="UP000289528">
    <property type="component" value="Segment"/>
</dbReference>
<evidence type="ECO:0000313" key="2">
    <source>
        <dbReference type="Proteomes" id="UP000289528"/>
    </source>
</evidence>
<reference evidence="1 2" key="1">
    <citation type="submission" date="2018-09" db="EMBL/GenBank/DDBJ databases">
        <title>Characterization and complete genomic analysis of ValLY_3.</title>
        <authorList>
            <person name="Chen L."/>
        </authorList>
    </citation>
    <scope>NUCLEOTIDE SEQUENCE [LARGE SCALE GENOMIC DNA]</scope>
</reference>
<organism evidence="1 2">
    <name type="scientific">Vibrio phage ValLY_3</name>
    <dbReference type="NCBI Taxonomy" id="2484244"/>
    <lineage>
        <taxon>Viruses</taxon>
        <taxon>Duplodnaviria</taxon>
        <taxon>Heunggongvirae</taxon>
        <taxon>Uroviricota</taxon>
        <taxon>Caudoviricetes</taxon>
        <taxon>Mardecavirus</taxon>
        <taxon>Mardecavirus SSP002</taxon>
    </lineage>
</organism>
<protein>
    <submittedName>
        <fullName evidence="1">Uncharacterized protein</fullName>
    </submittedName>
</protein>
<gene>
    <name evidence="1" type="ORF">ValLY3_92</name>
</gene>
<proteinExistence type="predicted"/>
<evidence type="ECO:0000313" key="1">
    <source>
        <dbReference type="EMBL" id="QAY01813.1"/>
    </source>
</evidence>
<accession>A0A411BJN4</accession>
<name>A0A411BJN4_9CAUD</name>
<dbReference type="EMBL" id="MH925090">
    <property type="protein sequence ID" value="QAY01813.1"/>
    <property type="molecule type" value="Genomic_DNA"/>
</dbReference>